<dbReference type="EMBL" id="HE575318">
    <property type="protein sequence ID" value="CCC90504.1"/>
    <property type="molecule type" value="Genomic_DNA"/>
</dbReference>
<accession>G0UMU5</accession>
<name>G0UMU5_TRYCI</name>
<sequence length="100" mass="11492">MLPQHPETTTFIPSIFRYYPNPFLCTICQRNIHTEEVTSREFRENHGLSHLKWINVLNGVDITIVIGIIIVIISFSLSPPSDMSSFLHLHFTDFCFAPMG</sequence>
<organism evidence="2">
    <name type="scientific">Trypanosoma congolense (strain IL3000)</name>
    <dbReference type="NCBI Taxonomy" id="1068625"/>
    <lineage>
        <taxon>Eukaryota</taxon>
        <taxon>Discoba</taxon>
        <taxon>Euglenozoa</taxon>
        <taxon>Kinetoplastea</taxon>
        <taxon>Metakinetoplastina</taxon>
        <taxon>Trypanosomatida</taxon>
        <taxon>Trypanosomatidae</taxon>
        <taxon>Trypanosoma</taxon>
        <taxon>Nannomonas</taxon>
    </lineage>
</organism>
<evidence type="ECO:0000313" key="2">
    <source>
        <dbReference type="EMBL" id="CCC90504.1"/>
    </source>
</evidence>
<keyword evidence="1" id="KW-0812">Transmembrane</keyword>
<reference evidence="2" key="1">
    <citation type="journal article" date="2012" name="Proc. Natl. Acad. Sci. U.S.A.">
        <title>Antigenic diversity is generated by distinct evolutionary mechanisms in African trypanosome species.</title>
        <authorList>
            <person name="Jackson A.P."/>
            <person name="Berry A."/>
            <person name="Aslett M."/>
            <person name="Allison H.C."/>
            <person name="Burton P."/>
            <person name="Vavrova-Anderson J."/>
            <person name="Brown R."/>
            <person name="Browne H."/>
            <person name="Corton N."/>
            <person name="Hauser H."/>
            <person name="Gamble J."/>
            <person name="Gilderthorp R."/>
            <person name="Marcello L."/>
            <person name="McQuillan J."/>
            <person name="Otto T.D."/>
            <person name="Quail M.A."/>
            <person name="Sanders M.J."/>
            <person name="van Tonder A."/>
            <person name="Ginger M.L."/>
            <person name="Field M.C."/>
            <person name="Barry J.D."/>
            <person name="Hertz-Fowler C."/>
            <person name="Berriman M."/>
        </authorList>
    </citation>
    <scope>NUCLEOTIDE SEQUENCE</scope>
    <source>
        <strain evidence="2">IL3000</strain>
    </source>
</reference>
<keyword evidence="1" id="KW-0472">Membrane</keyword>
<proteinExistence type="predicted"/>
<dbReference type="AlphaFoldDB" id="G0UMU5"/>
<gene>
    <name evidence="2" type="ORF">TCIL3000_5_2130</name>
</gene>
<protein>
    <submittedName>
        <fullName evidence="2">Uncharacterized protein</fullName>
    </submittedName>
</protein>
<feature type="transmembrane region" description="Helical" evidence="1">
    <location>
        <begin position="53"/>
        <end position="77"/>
    </location>
</feature>
<keyword evidence="1" id="KW-1133">Transmembrane helix</keyword>
<evidence type="ECO:0000256" key="1">
    <source>
        <dbReference type="SAM" id="Phobius"/>
    </source>
</evidence>